<gene>
    <name evidence="2" type="primary">hypC</name>
    <name evidence="2" type="ordered locus">cce_3961</name>
</gene>
<proteinExistence type="inferred from homology"/>
<dbReference type="Gene3D" id="2.30.30.140">
    <property type="match status" value="1"/>
</dbReference>
<dbReference type="GO" id="GO:0051604">
    <property type="term" value="P:protein maturation"/>
    <property type="evidence" value="ECO:0007669"/>
    <property type="project" value="TreeGrafter"/>
</dbReference>
<dbReference type="STRING" id="43989.cce_3961"/>
<dbReference type="NCBIfam" id="TIGR00074">
    <property type="entry name" value="hypC_hupF"/>
    <property type="match status" value="1"/>
</dbReference>
<organism evidence="2 3">
    <name type="scientific">Crocosphaera subtropica (strain ATCC 51142 / BH68)</name>
    <name type="common">Cyanothece sp. (strain ATCC 51142)</name>
    <dbReference type="NCBI Taxonomy" id="43989"/>
    <lineage>
        <taxon>Bacteria</taxon>
        <taxon>Bacillati</taxon>
        <taxon>Cyanobacteriota</taxon>
        <taxon>Cyanophyceae</taxon>
        <taxon>Oscillatoriophycideae</taxon>
        <taxon>Chroococcales</taxon>
        <taxon>Aphanothecaceae</taxon>
        <taxon>Crocosphaera</taxon>
        <taxon>Crocosphaera subtropica</taxon>
    </lineage>
</organism>
<dbReference type="Pfam" id="PF01455">
    <property type="entry name" value="HupF_HypC"/>
    <property type="match status" value="1"/>
</dbReference>
<dbReference type="HOGENOM" id="CLU_159381_2_2_3"/>
<protein>
    <submittedName>
        <fullName evidence="2">Hydrogenase expression/formation protein</fullName>
    </submittedName>
</protein>
<dbReference type="eggNOG" id="COG0298">
    <property type="taxonomic scope" value="Bacteria"/>
</dbReference>
<sequence>MCLAVPGKVVSISQDEPLLRKGKVSFGGVIKEVSLAYVPEVEINDYVIVHVGFALSILDQEAAEKSLAEFREMETILSMEQSLTSQSDNQTLEP</sequence>
<dbReference type="KEGG" id="cyt:cce_3961"/>
<dbReference type="PANTHER" id="PTHR35177">
    <property type="entry name" value="HYDROGENASE MATURATION FACTOR HYBG"/>
    <property type="match status" value="1"/>
</dbReference>
<evidence type="ECO:0000313" key="2">
    <source>
        <dbReference type="EMBL" id="ACB53309.1"/>
    </source>
</evidence>
<dbReference type="EMBL" id="CP000806">
    <property type="protein sequence ID" value="ACB53309.1"/>
    <property type="molecule type" value="Genomic_DNA"/>
</dbReference>
<dbReference type="GO" id="GO:1902670">
    <property type="term" value="F:carbon dioxide binding"/>
    <property type="evidence" value="ECO:0007669"/>
    <property type="project" value="TreeGrafter"/>
</dbReference>
<keyword evidence="3" id="KW-1185">Reference proteome</keyword>
<dbReference type="GO" id="GO:0005506">
    <property type="term" value="F:iron ion binding"/>
    <property type="evidence" value="ECO:0007669"/>
    <property type="project" value="TreeGrafter"/>
</dbReference>
<dbReference type="AlphaFoldDB" id="B1WPZ4"/>
<comment type="similarity">
    <text evidence="1">Belongs to the HupF/HypC family.</text>
</comment>
<accession>B1WPZ4</accession>
<evidence type="ECO:0000313" key="3">
    <source>
        <dbReference type="Proteomes" id="UP000001203"/>
    </source>
</evidence>
<dbReference type="PROSITE" id="PS01097">
    <property type="entry name" value="HUPF_HYPC"/>
    <property type="match status" value="1"/>
</dbReference>
<dbReference type="PANTHER" id="PTHR35177:SF2">
    <property type="entry name" value="HYDROGENASE MATURATION FACTOR HYBG"/>
    <property type="match status" value="1"/>
</dbReference>
<dbReference type="InterPro" id="IPR019812">
    <property type="entry name" value="Hydgase_assmbl_chp_CS"/>
</dbReference>
<evidence type="ECO:0000256" key="1">
    <source>
        <dbReference type="ARBA" id="ARBA00006018"/>
    </source>
</evidence>
<dbReference type="SUPFAM" id="SSF159127">
    <property type="entry name" value="HupF/HypC-like"/>
    <property type="match status" value="1"/>
</dbReference>
<dbReference type="FunFam" id="2.30.30.140:FF:000022">
    <property type="entry name" value="Hydrogenase assembly chaperone HybG"/>
    <property type="match status" value="1"/>
</dbReference>
<dbReference type="InterPro" id="IPR001109">
    <property type="entry name" value="Hydrogenase_HupF/HypC"/>
</dbReference>
<dbReference type="OrthoDB" id="9806017at2"/>
<dbReference type="Proteomes" id="UP000001203">
    <property type="component" value="Chromosome circular"/>
</dbReference>
<name>B1WPZ4_CROS5</name>
<reference evidence="2 3" key="1">
    <citation type="journal article" date="2008" name="Proc. Natl. Acad. Sci. U.S.A.">
        <title>The genome of Cyanothece 51142, a unicellular diazotrophic cyanobacterium important in the marine nitrogen cycle.</title>
        <authorList>
            <person name="Welsh E.A."/>
            <person name="Liberton M."/>
            <person name="Stoeckel J."/>
            <person name="Loh T."/>
            <person name="Elvitigala T."/>
            <person name="Wang C."/>
            <person name="Wollam A."/>
            <person name="Fulton R.S."/>
            <person name="Clifton S.W."/>
            <person name="Jacobs J.M."/>
            <person name="Aurora R."/>
            <person name="Ghosh B.K."/>
            <person name="Sherman L.A."/>
            <person name="Smith R.D."/>
            <person name="Wilson R.K."/>
            <person name="Pakrasi H.B."/>
        </authorList>
    </citation>
    <scope>NUCLEOTIDE SEQUENCE [LARGE SCALE GENOMIC DNA]</scope>
    <source>
        <strain evidence="3">ATCC 51142 / BH68</strain>
    </source>
</reference>
<dbReference type="PRINTS" id="PR00445">
    <property type="entry name" value="HUPFHYPC"/>
</dbReference>
<dbReference type="RefSeq" id="WP_009547207.1">
    <property type="nucleotide sequence ID" value="NC_010546.1"/>
</dbReference>